<evidence type="ECO:0000313" key="6">
    <source>
        <dbReference type="EMBL" id="MBW6410775.1"/>
    </source>
</evidence>
<dbReference type="Pfam" id="PF01832">
    <property type="entry name" value="Glucosaminidase"/>
    <property type="match status" value="1"/>
</dbReference>
<protein>
    <submittedName>
        <fullName evidence="6">N-acetylmuramoyl-L-alanine amidase</fullName>
        <ecNumber evidence="6">3.5.1.28</ecNumber>
    </submittedName>
</protein>
<proteinExistence type="predicted"/>
<dbReference type="PANTHER" id="PTHR30404">
    <property type="entry name" value="N-ACETYLMURAMOYL-L-ALANINE AMIDASE"/>
    <property type="match status" value="1"/>
</dbReference>
<feature type="repeat" description="Cell wall-binding" evidence="3">
    <location>
        <begin position="261"/>
        <end position="280"/>
    </location>
</feature>
<feature type="domain" description="MurNAc-LAA" evidence="5">
    <location>
        <begin position="501"/>
        <end position="625"/>
    </location>
</feature>
<dbReference type="CDD" id="cd02696">
    <property type="entry name" value="MurNAc-LAA"/>
    <property type="match status" value="1"/>
</dbReference>
<dbReference type="RefSeq" id="WP_219780238.1">
    <property type="nucleotide sequence ID" value="NZ_JAHXPT010000009.1"/>
</dbReference>
<keyword evidence="1" id="KW-0677">Repeat</keyword>
<keyword evidence="2 6" id="KW-0378">Hydrolase</keyword>
<feature type="repeat" description="Cell wall-binding" evidence="3">
    <location>
        <begin position="281"/>
        <end position="300"/>
    </location>
</feature>
<dbReference type="Pfam" id="PF01473">
    <property type="entry name" value="Choline_bind_1"/>
    <property type="match status" value="4"/>
</dbReference>
<evidence type="ECO:0000313" key="7">
    <source>
        <dbReference type="Proteomes" id="UP001519921"/>
    </source>
</evidence>
<evidence type="ECO:0000256" key="1">
    <source>
        <dbReference type="ARBA" id="ARBA00022737"/>
    </source>
</evidence>
<dbReference type="InterPro" id="IPR002901">
    <property type="entry name" value="MGlyc_endo_b_GlcNAc-like_dom"/>
</dbReference>
<dbReference type="Proteomes" id="UP001519921">
    <property type="component" value="Unassembled WGS sequence"/>
</dbReference>
<dbReference type="Pfam" id="PF19127">
    <property type="entry name" value="Choline_bind_3"/>
    <property type="match status" value="2"/>
</dbReference>
<dbReference type="PROSITE" id="PS51170">
    <property type="entry name" value="CW"/>
    <property type="match status" value="6"/>
</dbReference>
<accession>A0ABS7ATG9</accession>
<dbReference type="InterPro" id="IPR002508">
    <property type="entry name" value="MurNAc-LAA_cat"/>
</dbReference>
<evidence type="ECO:0000256" key="3">
    <source>
        <dbReference type="PROSITE-ProRule" id="PRU00591"/>
    </source>
</evidence>
<dbReference type="Gene3D" id="2.10.270.10">
    <property type="entry name" value="Cholin Binding"/>
    <property type="match status" value="3"/>
</dbReference>
<feature type="chain" id="PRO_5045168177" evidence="4">
    <location>
        <begin position="29"/>
        <end position="628"/>
    </location>
</feature>
<feature type="repeat" description="Cell wall-binding" evidence="3">
    <location>
        <begin position="321"/>
        <end position="340"/>
    </location>
</feature>
<dbReference type="EC" id="3.5.1.28" evidence="6"/>
<feature type="repeat" description="Cell wall-binding" evidence="3">
    <location>
        <begin position="362"/>
        <end position="382"/>
    </location>
</feature>
<reference evidence="6 7" key="1">
    <citation type="submission" date="2021-07" db="EMBL/GenBank/DDBJ databases">
        <title>Clostridium weizhouense sp. nov., an anaerobic bacterium isolated from activated sludge of Petroleum wastewater.</title>
        <authorList>
            <person name="Li Q."/>
        </authorList>
    </citation>
    <scope>NUCLEOTIDE SEQUENCE [LARGE SCALE GENOMIC DNA]</scope>
    <source>
        <strain evidence="6 7">YB-6</strain>
    </source>
</reference>
<dbReference type="GO" id="GO:0008745">
    <property type="term" value="F:N-acetylmuramoyl-L-alanine amidase activity"/>
    <property type="evidence" value="ECO:0007669"/>
    <property type="project" value="UniProtKB-EC"/>
</dbReference>
<gene>
    <name evidence="6" type="ORF">KYD98_11790</name>
</gene>
<dbReference type="SMART" id="SM00646">
    <property type="entry name" value="Ami_3"/>
    <property type="match status" value="1"/>
</dbReference>
<feature type="repeat" description="Cell wall-binding" evidence="3">
    <location>
        <begin position="241"/>
        <end position="260"/>
    </location>
</feature>
<keyword evidence="4" id="KW-0732">Signal</keyword>
<dbReference type="SUPFAM" id="SSF69360">
    <property type="entry name" value="Cell wall binding repeat"/>
    <property type="match status" value="1"/>
</dbReference>
<dbReference type="InterPro" id="IPR050695">
    <property type="entry name" value="N-acetylmuramoyl_amidase_3"/>
</dbReference>
<dbReference type="SUPFAM" id="SSF53187">
    <property type="entry name" value="Zn-dependent exopeptidases"/>
    <property type="match status" value="1"/>
</dbReference>
<organism evidence="6 7">
    <name type="scientific">Clostridium weizhouense</name>
    <dbReference type="NCBI Taxonomy" id="2859781"/>
    <lineage>
        <taxon>Bacteria</taxon>
        <taxon>Bacillati</taxon>
        <taxon>Bacillota</taxon>
        <taxon>Clostridia</taxon>
        <taxon>Eubacteriales</taxon>
        <taxon>Clostridiaceae</taxon>
        <taxon>Clostridium</taxon>
    </lineage>
</organism>
<name>A0ABS7ATG9_9CLOT</name>
<dbReference type="PANTHER" id="PTHR30404:SF0">
    <property type="entry name" value="N-ACETYLMURAMOYL-L-ALANINE AMIDASE AMIC"/>
    <property type="match status" value="1"/>
</dbReference>
<evidence type="ECO:0000256" key="2">
    <source>
        <dbReference type="ARBA" id="ARBA00022801"/>
    </source>
</evidence>
<evidence type="ECO:0000259" key="5">
    <source>
        <dbReference type="SMART" id="SM00646"/>
    </source>
</evidence>
<dbReference type="Pfam" id="PF01520">
    <property type="entry name" value="Amidase_3"/>
    <property type="match status" value="1"/>
</dbReference>
<sequence length="628" mass="69793">MKFNRKIVSLFLSVAITVSIVPVTKVQAAPLDINIISNTEVTAEQAKKWAASKGASSTFINLADLFWKYAKDHGNVNPGIAYVQSAKETGFGKFGGVLDETYYNTCGLKTSSGGDDYDPNAHYRFNSWDEGVQAQLDHLALYAGAEGYPRQNTYDPRHFLSIKGKATTVNSLGGKWAPSSTYGEEINQSYVNLLTYSGINNPSSVNNPIQNTDSNGNMISSIGWRYKSGKWYYYKSDGTLATGWIKTNNNWYYLHGNGSMATGWTSISGKWYYLKSSGVMQTGWIKDKNKWYYLQGDGSMVTGLNSINNKKYFLDSSGAMKIGWVKIGWHWYYFNTDGRMLNGWIKPNGKWYYLYAASGAMAIGWVNPDGQNWYYLNSDGSMATGWKTIGDDIYYLNPYSGVMSKNTIVDGWEIDAEGKRVKKVSLASKKLIVIDPGHNFGGNDGAYATHNRITYCERDLNMQLALKLKSKLEAQGYQIMLTRKETDRETLALVQSLTNRVNMANNFNADFFISIHHNASESSAANGVETYYSSNRQDSGFGYGPSDSKLLVSKKMANSINNSIVNKTGAYNRGAKDANFFVCRNTNMPSVLVEAGFITNPQEAIKCADNNYQNKTAEGIKEAVINGI</sequence>
<feature type="repeat" description="Cell wall-binding" evidence="3">
    <location>
        <begin position="221"/>
        <end position="240"/>
    </location>
</feature>
<comment type="caution">
    <text evidence="6">The sequence shown here is derived from an EMBL/GenBank/DDBJ whole genome shotgun (WGS) entry which is preliminary data.</text>
</comment>
<dbReference type="EMBL" id="JAHXPT010000009">
    <property type="protein sequence ID" value="MBW6410775.1"/>
    <property type="molecule type" value="Genomic_DNA"/>
</dbReference>
<keyword evidence="7" id="KW-1185">Reference proteome</keyword>
<evidence type="ECO:0000256" key="4">
    <source>
        <dbReference type="SAM" id="SignalP"/>
    </source>
</evidence>
<dbReference type="Gene3D" id="3.40.630.40">
    <property type="entry name" value="Zn-dependent exopeptidases"/>
    <property type="match status" value="1"/>
</dbReference>
<feature type="signal peptide" evidence="4">
    <location>
        <begin position="1"/>
        <end position="28"/>
    </location>
</feature>
<dbReference type="InterPro" id="IPR018337">
    <property type="entry name" value="Cell_wall/Cho-bd_repeat"/>
</dbReference>